<dbReference type="RefSeq" id="WP_109251841.1">
    <property type="nucleotide sequence ID" value="NZ_QEXV01000001.1"/>
</dbReference>
<protein>
    <submittedName>
        <fullName evidence="1">DNA repair protein MmcB-related protein</fullName>
    </submittedName>
</protein>
<accession>A0A2U2BX41</accession>
<gene>
    <name evidence="1" type="ORF">DDZ18_02890</name>
</gene>
<reference evidence="2" key="1">
    <citation type="submission" date="2018-05" db="EMBL/GenBank/DDBJ databases">
        <authorList>
            <person name="Liu B.-T."/>
        </authorList>
    </citation>
    <scope>NUCLEOTIDE SEQUENCE [LARGE SCALE GENOMIC DNA]</scope>
    <source>
        <strain evidence="2">WD6-1</strain>
    </source>
</reference>
<evidence type="ECO:0000313" key="2">
    <source>
        <dbReference type="Proteomes" id="UP000245168"/>
    </source>
</evidence>
<dbReference type="OrthoDB" id="5194526at2"/>
<name>A0A2U2BX41_9PROT</name>
<dbReference type="AlphaFoldDB" id="A0A2U2BX41"/>
<dbReference type="EMBL" id="QEXV01000001">
    <property type="protein sequence ID" value="PWE18567.1"/>
    <property type="molecule type" value="Genomic_DNA"/>
</dbReference>
<sequence length="156" mass="16880">MPSATDPAPLASPANPAIDDATALMRGAARLMFDLGVNPIAEFALPCGRRADLAGLGRKGEIVIVEIKSGVADFRSDQKWPDYLDWCDRFFFAVSDRFPVEILPAEPGLIIADAFGAGIVRESPESPLAPARRKALTLRFARTAAERAMRSLRTPD</sequence>
<comment type="caution">
    <text evidence="1">The sequence shown here is derived from an EMBL/GenBank/DDBJ whole genome shotgun (WGS) entry which is preliminary data.</text>
</comment>
<dbReference type="InterPro" id="IPR009394">
    <property type="entry name" value="MmcB-like"/>
</dbReference>
<proteinExistence type="predicted"/>
<evidence type="ECO:0000313" key="1">
    <source>
        <dbReference type="EMBL" id="PWE18567.1"/>
    </source>
</evidence>
<dbReference type="Pfam" id="PF06319">
    <property type="entry name" value="MmcB-like"/>
    <property type="match status" value="1"/>
</dbReference>
<keyword evidence="2" id="KW-1185">Reference proteome</keyword>
<dbReference type="PIRSF" id="PIRSF031796">
    <property type="entry name" value="UPC031796"/>
    <property type="match status" value="1"/>
</dbReference>
<dbReference type="Proteomes" id="UP000245168">
    <property type="component" value="Unassembled WGS sequence"/>
</dbReference>
<organism evidence="1 2">
    <name type="scientific">Marinicauda salina</name>
    <dbReference type="NCBI Taxonomy" id="2135793"/>
    <lineage>
        <taxon>Bacteria</taxon>
        <taxon>Pseudomonadati</taxon>
        <taxon>Pseudomonadota</taxon>
        <taxon>Alphaproteobacteria</taxon>
        <taxon>Maricaulales</taxon>
        <taxon>Maricaulaceae</taxon>
        <taxon>Marinicauda</taxon>
    </lineage>
</organism>